<dbReference type="Pfam" id="PF05795">
    <property type="entry name" value="Plasmodium_Vir"/>
    <property type="match status" value="1"/>
</dbReference>
<protein>
    <submittedName>
        <fullName evidence="1">Vir protein, putative</fullName>
    </submittedName>
</protein>
<proteinExistence type="predicted"/>
<dbReference type="VEuPathDB" id="PlasmoDB:PVPAM_000022500"/>
<dbReference type="Proteomes" id="UP000196402">
    <property type="component" value="Unassembled WGS sequence"/>
</dbReference>
<evidence type="ECO:0000313" key="1">
    <source>
        <dbReference type="EMBL" id="SCA60289.1"/>
    </source>
</evidence>
<organism evidence="1 2">
    <name type="scientific">Plasmodium vivax</name>
    <name type="common">malaria parasite P. vivax</name>
    <dbReference type="NCBI Taxonomy" id="5855"/>
    <lineage>
        <taxon>Eukaryota</taxon>
        <taxon>Sar</taxon>
        <taxon>Alveolata</taxon>
        <taxon>Apicomplexa</taxon>
        <taxon>Aconoidasida</taxon>
        <taxon>Haemosporida</taxon>
        <taxon>Plasmodiidae</taxon>
        <taxon>Plasmodium</taxon>
        <taxon>Plasmodium (Plasmodium)</taxon>
    </lineage>
</organism>
<gene>
    <name evidence="1" type="ORF">PVT01_000089000</name>
</gene>
<dbReference type="EMBL" id="FLYH01000300">
    <property type="protein sequence ID" value="SCA60289.1"/>
    <property type="molecule type" value="Genomic_DNA"/>
</dbReference>
<name>A0A1G4EAL5_PLAVI</name>
<dbReference type="AlphaFoldDB" id="A0A1G4EAL5"/>
<accession>A0A1G4EAL5</accession>
<sequence>MDSNFCYKDDNRDRYIFYEYIDKYLRYDSFCNNDSKCQEYKTSCNFVGTPIERDKDLVNICTKFKYLINNILITTNSTDSKLDEVHFEYINYWLNDQLNINNQIICPKDFLQHMRTKDNRNNTLRQLDRKLDYIERDELINMKTLFYMYKHYYDIKKVIEDDYPIESTAMKYAKYCVERYGDLEDECIGRSTQFCNALRIFKSKYEKIDLKNHNIEEWTKKELPLLSKYERVQTKAIVPLVSVSSSLSQDTKISEQIIDYTGTRVVDLGTTYESTEASEKGSVPSAPVNLHTTNEISGLMIDQQKMPLEEGKQIETKSEDGFDTHTNKIIGTSISTVGVSSLFFLFYKFTSLGSRFRSQNKSKKYNRNNFDQQSNNFLDTPEYQYIPEESMSYNISYNSV</sequence>
<reference evidence="1 2" key="1">
    <citation type="submission" date="2016-07" db="EMBL/GenBank/DDBJ databases">
        <authorList>
            <consortium name="Pathogen Informatics"/>
        </authorList>
    </citation>
    <scope>NUCLEOTIDE SEQUENCE [LARGE SCALE GENOMIC DNA]</scope>
</reference>
<dbReference type="VEuPathDB" id="PlasmoDB:PVW1_070006000"/>
<dbReference type="VEuPathDB" id="PlasmoDB:PVP01_0007110"/>
<dbReference type="InterPro" id="IPR008780">
    <property type="entry name" value="Plasmodium_Vir"/>
</dbReference>
<evidence type="ECO:0000313" key="2">
    <source>
        <dbReference type="Proteomes" id="UP000196402"/>
    </source>
</evidence>